<evidence type="ECO:0000313" key="3">
    <source>
        <dbReference type="Proteomes" id="UP000245790"/>
    </source>
</evidence>
<reference evidence="2 3" key="1">
    <citation type="submission" date="2018-05" db="EMBL/GenBank/DDBJ databases">
        <title>Genomic Encyclopedia of Type Strains, Phase IV (KMG-IV): sequencing the most valuable type-strain genomes for metagenomic binning, comparative biology and taxonomic classification.</title>
        <authorList>
            <person name="Goeker M."/>
        </authorList>
    </citation>
    <scope>NUCLEOTIDE SEQUENCE [LARGE SCALE GENOMIC DNA]</scope>
    <source>
        <strain evidence="2 3">DSM 25350</strain>
    </source>
</reference>
<dbReference type="SUPFAM" id="SSF52540">
    <property type="entry name" value="P-loop containing nucleoside triphosphate hydrolases"/>
    <property type="match status" value="1"/>
</dbReference>
<comment type="caution">
    <text evidence="2">The sequence shown here is derived from an EMBL/GenBank/DDBJ whole genome shotgun (WGS) entry which is preliminary data.</text>
</comment>
<dbReference type="GO" id="GO:0005524">
    <property type="term" value="F:ATP binding"/>
    <property type="evidence" value="ECO:0007669"/>
    <property type="project" value="InterPro"/>
</dbReference>
<evidence type="ECO:0000313" key="2">
    <source>
        <dbReference type="EMBL" id="PWK51777.1"/>
    </source>
</evidence>
<dbReference type="Proteomes" id="UP000245790">
    <property type="component" value="Unassembled WGS sequence"/>
</dbReference>
<feature type="domain" description="ATPase dynein-related AAA" evidence="1">
    <location>
        <begin position="92"/>
        <end position="234"/>
    </location>
</feature>
<organism evidence="2 3">
    <name type="scientific">Pleionea mediterranea</name>
    <dbReference type="NCBI Taxonomy" id="523701"/>
    <lineage>
        <taxon>Bacteria</taxon>
        <taxon>Pseudomonadati</taxon>
        <taxon>Pseudomonadota</taxon>
        <taxon>Gammaproteobacteria</taxon>
        <taxon>Oceanospirillales</taxon>
        <taxon>Pleioneaceae</taxon>
        <taxon>Pleionea</taxon>
    </lineage>
</organism>
<dbReference type="PANTHER" id="PTHR42759">
    <property type="entry name" value="MOXR FAMILY PROTEIN"/>
    <property type="match status" value="1"/>
</dbReference>
<accession>A0A316GB91</accession>
<dbReference type="AlphaFoldDB" id="A0A316GB91"/>
<gene>
    <name evidence="2" type="ORF">C8D97_10592</name>
</gene>
<sequence>MADSHQRISEKVGIFMENVQRLPAEDGFSKELERLKEVDKATKPTGWSLSPEMVRLFILGGEINGQTISRKIYGNDDIIEKAIVTLIGQRGLLLAGEPGTAKSMLSELLAAAISGNSKLTVQGSAGIVEENIRYGWNYALLLKSGPSLDALVPGPLYQSMLQGQIMRFEELTRCPTEIQDNLIPVMSDKILHIPEIADEQLSFQLAKPGFNIIATANLKDRGVNEMSSALKRRFNFLTMHPLSKLSDQVSLINGEVNKQLESQNIAIQLDNQVTEVLATAFKDLREGSVEGQAIDKPNAIMSMAEAIEVGFTASVHAHYFGNNAVTPHNIADQLIGTVIKDDEDDIKRFKSYLKTVSRKRSSSEWQNFSGNA</sequence>
<keyword evidence="3" id="KW-1185">Reference proteome</keyword>
<evidence type="ECO:0000259" key="1">
    <source>
        <dbReference type="Pfam" id="PF07728"/>
    </source>
</evidence>
<dbReference type="InterPro" id="IPR027417">
    <property type="entry name" value="P-loop_NTPase"/>
</dbReference>
<dbReference type="Gene3D" id="3.40.50.300">
    <property type="entry name" value="P-loop containing nucleotide triphosphate hydrolases"/>
    <property type="match status" value="1"/>
</dbReference>
<dbReference type="InterPro" id="IPR050764">
    <property type="entry name" value="CbbQ/NirQ/NorQ/GpvN"/>
</dbReference>
<name>A0A316GB91_9GAMM</name>
<protein>
    <submittedName>
        <fullName evidence="2">Dynein-related subfamily AAA family protein</fullName>
    </submittedName>
</protein>
<dbReference type="GO" id="GO:0016887">
    <property type="term" value="F:ATP hydrolysis activity"/>
    <property type="evidence" value="ECO:0007669"/>
    <property type="project" value="InterPro"/>
</dbReference>
<dbReference type="RefSeq" id="WP_210204887.1">
    <property type="nucleotide sequence ID" value="NZ_QGGU01000005.1"/>
</dbReference>
<dbReference type="Pfam" id="PF07728">
    <property type="entry name" value="AAA_5"/>
    <property type="match status" value="1"/>
</dbReference>
<dbReference type="EMBL" id="QGGU01000005">
    <property type="protein sequence ID" value="PWK51777.1"/>
    <property type="molecule type" value="Genomic_DNA"/>
</dbReference>
<dbReference type="InterPro" id="IPR011704">
    <property type="entry name" value="ATPase_dyneun-rel_AAA"/>
</dbReference>
<dbReference type="PANTHER" id="PTHR42759:SF1">
    <property type="entry name" value="MAGNESIUM-CHELATASE SUBUNIT CHLD"/>
    <property type="match status" value="1"/>
</dbReference>
<proteinExistence type="predicted"/>